<dbReference type="EMBL" id="PDEQ01000003">
    <property type="protein sequence ID" value="PEN13856.1"/>
    <property type="molecule type" value="Genomic_DNA"/>
</dbReference>
<protein>
    <submittedName>
        <fullName evidence="1">Uncharacterized protein</fullName>
    </submittedName>
</protein>
<organism evidence="1 2">
    <name type="scientific">Longibacter salinarum</name>
    <dbReference type="NCBI Taxonomy" id="1850348"/>
    <lineage>
        <taxon>Bacteria</taxon>
        <taxon>Pseudomonadati</taxon>
        <taxon>Rhodothermota</taxon>
        <taxon>Rhodothermia</taxon>
        <taxon>Rhodothermales</taxon>
        <taxon>Salisaetaceae</taxon>
        <taxon>Longibacter</taxon>
    </lineage>
</organism>
<evidence type="ECO:0000313" key="2">
    <source>
        <dbReference type="Proteomes" id="UP000220102"/>
    </source>
</evidence>
<evidence type="ECO:0000313" key="1">
    <source>
        <dbReference type="EMBL" id="PEN13856.1"/>
    </source>
</evidence>
<reference evidence="1 2" key="1">
    <citation type="submission" date="2017-10" db="EMBL/GenBank/DDBJ databases">
        <title>Draft genome of Longibacter Salinarum.</title>
        <authorList>
            <person name="Goh K.M."/>
            <person name="Shamsir M.S."/>
            <person name="Lim S.W."/>
        </authorList>
    </citation>
    <scope>NUCLEOTIDE SEQUENCE [LARGE SCALE GENOMIC DNA]</scope>
    <source>
        <strain evidence="1 2">KCTC 52045</strain>
    </source>
</reference>
<proteinExistence type="predicted"/>
<name>A0A2A8CYX4_9BACT</name>
<comment type="caution">
    <text evidence="1">The sequence shown here is derived from an EMBL/GenBank/DDBJ whole genome shotgun (WGS) entry which is preliminary data.</text>
</comment>
<accession>A0A2A8CYX4</accession>
<gene>
    <name evidence="1" type="ORF">CRI94_07285</name>
</gene>
<sequence length="76" mass="9117">MITRSFRWEMLKWFRHTINHVLTVSRIICESVPPKKTIMMDPYGEESAQRGVRWIRICYLTRVENSKINLTYLQGS</sequence>
<dbReference type="Proteomes" id="UP000220102">
    <property type="component" value="Unassembled WGS sequence"/>
</dbReference>
<keyword evidence="2" id="KW-1185">Reference proteome</keyword>
<dbReference type="AlphaFoldDB" id="A0A2A8CYX4"/>